<evidence type="ECO:0000313" key="4">
    <source>
        <dbReference type="Proteomes" id="UP000565572"/>
    </source>
</evidence>
<dbReference type="EMBL" id="JACHZG010000001">
    <property type="protein sequence ID" value="MBB3325477.1"/>
    <property type="molecule type" value="Genomic_DNA"/>
</dbReference>
<dbReference type="Proteomes" id="UP000565572">
    <property type="component" value="Unassembled WGS sequence"/>
</dbReference>
<keyword evidence="4" id="KW-1185">Reference proteome</keyword>
<evidence type="ECO:0000259" key="2">
    <source>
        <dbReference type="Pfam" id="PF16538"/>
    </source>
</evidence>
<gene>
    <name evidence="3" type="ORF">FHX39_000421</name>
</gene>
<proteinExistence type="predicted"/>
<evidence type="ECO:0000313" key="3">
    <source>
        <dbReference type="EMBL" id="MBB3325477.1"/>
    </source>
</evidence>
<feature type="domain" description="Flagellar assembly protein T C-terminal" evidence="2">
    <location>
        <begin position="13"/>
        <end position="76"/>
    </location>
</feature>
<feature type="region of interest" description="Disordered" evidence="1">
    <location>
        <begin position="67"/>
        <end position="120"/>
    </location>
</feature>
<organism evidence="3 4">
    <name type="scientific">Microlunatus antarcticus</name>
    <dbReference type="NCBI Taxonomy" id="53388"/>
    <lineage>
        <taxon>Bacteria</taxon>
        <taxon>Bacillati</taxon>
        <taxon>Actinomycetota</taxon>
        <taxon>Actinomycetes</taxon>
        <taxon>Propionibacteriales</taxon>
        <taxon>Propionibacteriaceae</taxon>
        <taxon>Microlunatus</taxon>
    </lineage>
</organism>
<dbReference type="Gene3D" id="2.40.10.410">
    <property type="entry name" value="FlgT, C-terminal domain"/>
    <property type="match status" value="1"/>
</dbReference>
<sequence>MAKVAKILTPTLLAVNVGKATGVQVGDEVILFRSEHVNDPVTGEELDVVNFVKLRLEISEVREKMSLAKVTDRQRSQSSVGGAGKLKTMGDGFTGEEDVSVQTGEDVVIRREDPPAEPPF</sequence>
<dbReference type="InterPro" id="IPR032388">
    <property type="entry name" value="FlgT_C"/>
</dbReference>
<dbReference type="InterPro" id="IPR038165">
    <property type="entry name" value="FlgT_C_sf"/>
</dbReference>
<dbReference type="Pfam" id="PF16538">
    <property type="entry name" value="FlgT_C"/>
    <property type="match status" value="1"/>
</dbReference>
<name>A0A7W5P5N6_9ACTN</name>
<accession>A0A7W5P5N6</accession>
<evidence type="ECO:0000256" key="1">
    <source>
        <dbReference type="SAM" id="MobiDB-lite"/>
    </source>
</evidence>
<dbReference type="AlphaFoldDB" id="A0A7W5P5N6"/>
<dbReference type="RefSeq" id="WP_183336417.1">
    <property type="nucleotide sequence ID" value="NZ_JACHZG010000001.1"/>
</dbReference>
<reference evidence="3 4" key="1">
    <citation type="submission" date="2020-08" db="EMBL/GenBank/DDBJ databases">
        <title>Sequencing the genomes of 1000 actinobacteria strains.</title>
        <authorList>
            <person name="Klenk H.-P."/>
        </authorList>
    </citation>
    <scope>NUCLEOTIDE SEQUENCE [LARGE SCALE GENOMIC DNA]</scope>
    <source>
        <strain evidence="3 4">DSM 11053</strain>
    </source>
</reference>
<comment type="caution">
    <text evidence="3">The sequence shown here is derived from an EMBL/GenBank/DDBJ whole genome shotgun (WGS) entry which is preliminary data.</text>
</comment>
<protein>
    <recommendedName>
        <fullName evidence="2">Flagellar assembly protein T C-terminal domain-containing protein</fullName>
    </recommendedName>
</protein>